<proteinExistence type="predicted"/>
<dbReference type="EMBL" id="VDMO01000007">
    <property type="protein sequence ID" value="TNM71428.1"/>
    <property type="molecule type" value="Genomic_DNA"/>
</dbReference>
<sequence length="264" mass="28921">MMHLLSGKSESTQTLTESSHDTSMVCSDSPIFSPIYKNEEGSISSEDDGFSFKSTSVVQIQLCSAGVLSITGTPDLAGNEPPRLTVSIGTAAPIDYAFSRARTIHIKIHDERDVFFAFLNDYYRSDIRKAVLSEIDFEGSSCKGFQNTELSREKGDKWDSKNSIATLISAAPLIPFTLVPCGPGKISMVVQGHEGKGVLPVLAIYQNGMVIANIETTQYLRQVKMLVSDAPITIVIRNPYVGTLADRNLHIRHVEFIPNTAVDY</sequence>
<evidence type="ECO:0000313" key="4">
    <source>
        <dbReference type="Proteomes" id="UP000313988"/>
    </source>
</evidence>
<feature type="region of interest" description="Disordered" evidence="1">
    <location>
        <begin position="1"/>
        <end position="23"/>
    </location>
</feature>
<evidence type="ECO:0000313" key="3">
    <source>
        <dbReference type="EMBL" id="TNM71428.1"/>
    </source>
</evidence>
<dbReference type="AlphaFoldDB" id="A0A5C4Y7T8"/>
<name>A0A5C4Y7T8_9DEIO</name>
<comment type="caution">
    <text evidence="3">The sequence shown here is derived from an EMBL/GenBank/DDBJ whole genome shotgun (WGS) entry which is preliminary data.</text>
</comment>
<dbReference type="EMBL" id="JACHEW010000018">
    <property type="protein sequence ID" value="MBB6017767.1"/>
    <property type="molecule type" value="Genomic_DNA"/>
</dbReference>
<protein>
    <submittedName>
        <fullName evidence="3">Uncharacterized protein</fullName>
    </submittedName>
</protein>
<reference evidence="2 5" key="2">
    <citation type="submission" date="2020-08" db="EMBL/GenBank/DDBJ databases">
        <title>Genomic Encyclopedia of Type Strains, Phase IV (KMG-IV): sequencing the most valuable type-strain genomes for metagenomic binning, comparative biology and taxonomic classification.</title>
        <authorList>
            <person name="Goeker M."/>
        </authorList>
    </citation>
    <scope>NUCLEOTIDE SEQUENCE [LARGE SCALE GENOMIC DNA]</scope>
    <source>
        <strain evidence="2 5">DSM 12027</strain>
    </source>
</reference>
<dbReference type="RefSeq" id="WP_139402203.1">
    <property type="nucleotide sequence ID" value="NZ_JACHEW010000018.1"/>
</dbReference>
<dbReference type="Proteomes" id="UP000313988">
    <property type="component" value="Unassembled WGS sequence"/>
</dbReference>
<evidence type="ECO:0000313" key="5">
    <source>
        <dbReference type="Proteomes" id="UP000629870"/>
    </source>
</evidence>
<dbReference type="Proteomes" id="UP000629870">
    <property type="component" value="Unassembled WGS sequence"/>
</dbReference>
<keyword evidence="5" id="KW-1185">Reference proteome</keyword>
<evidence type="ECO:0000313" key="2">
    <source>
        <dbReference type="EMBL" id="MBB6017767.1"/>
    </source>
</evidence>
<organism evidence="3 4">
    <name type="scientific">Deinococcus radiopugnans ATCC 19172</name>
    <dbReference type="NCBI Taxonomy" id="585398"/>
    <lineage>
        <taxon>Bacteria</taxon>
        <taxon>Thermotogati</taxon>
        <taxon>Deinococcota</taxon>
        <taxon>Deinococci</taxon>
        <taxon>Deinococcales</taxon>
        <taxon>Deinococcaceae</taxon>
        <taxon>Deinococcus</taxon>
    </lineage>
</organism>
<feature type="compositionally biased region" description="Polar residues" evidence="1">
    <location>
        <begin position="8"/>
        <end position="23"/>
    </location>
</feature>
<accession>A0A5C4Y7T8</accession>
<dbReference type="OrthoDB" id="66282at2"/>
<evidence type="ECO:0000256" key="1">
    <source>
        <dbReference type="SAM" id="MobiDB-lite"/>
    </source>
</evidence>
<reference evidence="3 4" key="1">
    <citation type="submission" date="2019-06" db="EMBL/GenBank/DDBJ databases">
        <title>Genome sequence of Deinococcus radiopugnans ATCC 19172.</title>
        <authorList>
            <person name="Maclea K.S."/>
            <person name="Maynard C.R."/>
        </authorList>
    </citation>
    <scope>NUCLEOTIDE SEQUENCE [LARGE SCALE GENOMIC DNA]</scope>
    <source>
        <strain evidence="3 4">ATCC 19172</strain>
    </source>
</reference>
<gene>
    <name evidence="3" type="ORF">FHR04_07700</name>
    <name evidence="2" type="ORF">HNQ04_003036</name>
</gene>